<dbReference type="Pfam" id="PF03466">
    <property type="entry name" value="LysR_substrate"/>
    <property type="match status" value="1"/>
</dbReference>
<dbReference type="RefSeq" id="WP_053231598.1">
    <property type="nucleotide sequence ID" value="NZ_CP011125.1"/>
</dbReference>
<keyword evidence="4" id="KW-0804">Transcription</keyword>
<dbReference type="SUPFAM" id="SSF46785">
    <property type="entry name" value="Winged helix' DNA-binding domain"/>
    <property type="match status" value="1"/>
</dbReference>
<dbReference type="InterPro" id="IPR036388">
    <property type="entry name" value="WH-like_DNA-bd_sf"/>
</dbReference>
<sequence length="299" mass="32769">MVEGIDGIRCLVLSVETGSFAAAARKLGVTPSAVSRRVAQLERELGVALLARTTRSLRLTPDGQAFHDRCVRALAELEEACDAIAHAKKRPSGLLRVEIATNLGRVIVGPSLPRFLDRHPDVRVHLTLRDQLVDPVVEGVDVLVRIGPLASSSLIARKLGETRLVRCASRGYLRKHGKPRTPADLASHRCLGWLDGTRPRPFTFASEEGTYTQEIAGPCHVNDADVLAQLAASGNGIVTLFDFLARGWIERGELVTVLDEHGGATWPIHALYPPSRHLLPKVRVFLDHLARVFREITPR</sequence>
<dbReference type="GO" id="GO:0003700">
    <property type="term" value="F:DNA-binding transcription factor activity"/>
    <property type="evidence" value="ECO:0007669"/>
    <property type="project" value="InterPro"/>
</dbReference>
<dbReference type="InterPro" id="IPR005119">
    <property type="entry name" value="LysR_subst-bd"/>
</dbReference>
<organism evidence="6 7">
    <name type="scientific">Sandaracinus amylolyticus</name>
    <dbReference type="NCBI Taxonomy" id="927083"/>
    <lineage>
        <taxon>Bacteria</taxon>
        <taxon>Pseudomonadati</taxon>
        <taxon>Myxococcota</taxon>
        <taxon>Polyangia</taxon>
        <taxon>Polyangiales</taxon>
        <taxon>Sandaracinaceae</taxon>
        <taxon>Sandaracinus</taxon>
    </lineage>
</organism>
<evidence type="ECO:0000256" key="3">
    <source>
        <dbReference type="ARBA" id="ARBA00023125"/>
    </source>
</evidence>
<dbReference type="PRINTS" id="PR00039">
    <property type="entry name" value="HTHLYSR"/>
</dbReference>
<dbReference type="KEGG" id="samy:DB32_001390"/>
<evidence type="ECO:0000256" key="1">
    <source>
        <dbReference type="ARBA" id="ARBA00009437"/>
    </source>
</evidence>
<dbReference type="PANTHER" id="PTHR30537">
    <property type="entry name" value="HTH-TYPE TRANSCRIPTIONAL REGULATOR"/>
    <property type="match status" value="1"/>
</dbReference>
<dbReference type="FunFam" id="1.10.10.10:FF:000001">
    <property type="entry name" value="LysR family transcriptional regulator"/>
    <property type="match status" value="1"/>
</dbReference>
<name>A0A0F6YFZ6_9BACT</name>
<dbReference type="GO" id="GO:0003677">
    <property type="term" value="F:DNA binding"/>
    <property type="evidence" value="ECO:0007669"/>
    <property type="project" value="UniProtKB-KW"/>
</dbReference>
<protein>
    <submittedName>
        <fullName evidence="6">Transcriptional regulator, LysR family protein</fullName>
    </submittedName>
</protein>
<dbReference type="Proteomes" id="UP000034883">
    <property type="component" value="Chromosome"/>
</dbReference>
<dbReference type="Gene3D" id="1.10.10.10">
    <property type="entry name" value="Winged helix-like DNA-binding domain superfamily/Winged helix DNA-binding domain"/>
    <property type="match status" value="1"/>
</dbReference>
<evidence type="ECO:0000313" key="6">
    <source>
        <dbReference type="EMBL" id="AKF04241.1"/>
    </source>
</evidence>
<dbReference type="PANTHER" id="PTHR30537:SF5">
    <property type="entry name" value="HTH-TYPE TRANSCRIPTIONAL ACTIVATOR TTDR-RELATED"/>
    <property type="match status" value="1"/>
</dbReference>
<dbReference type="InterPro" id="IPR000847">
    <property type="entry name" value="LysR_HTH_N"/>
</dbReference>
<dbReference type="Gene3D" id="3.40.190.290">
    <property type="match status" value="1"/>
</dbReference>
<proteinExistence type="inferred from homology"/>
<dbReference type="SUPFAM" id="SSF53850">
    <property type="entry name" value="Periplasmic binding protein-like II"/>
    <property type="match status" value="1"/>
</dbReference>
<dbReference type="AlphaFoldDB" id="A0A0F6YFZ6"/>
<evidence type="ECO:0000313" key="7">
    <source>
        <dbReference type="Proteomes" id="UP000034883"/>
    </source>
</evidence>
<keyword evidence="3" id="KW-0238">DNA-binding</keyword>
<reference evidence="6 7" key="1">
    <citation type="submission" date="2015-03" db="EMBL/GenBank/DDBJ databases">
        <title>Genome assembly of Sandaracinus amylolyticus DSM 53668.</title>
        <authorList>
            <person name="Sharma G."/>
            <person name="Subramanian S."/>
        </authorList>
    </citation>
    <scope>NUCLEOTIDE SEQUENCE [LARGE SCALE GENOMIC DNA]</scope>
    <source>
        <strain evidence="6 7">DSM 53668</strain>
    </source>
</reference>
<dbReference type="CDD" id="cd08422">
    <property type="entry name" value="PBP2_CrgA_like"/>
    <property type="match status" value="1"/>
</dbReference>
<dbReference type="InterPro" id="IPR058163">
    <property type="entry name" value="LysR-type_TF_proteobact-type"/>
</dbReference>
<gene>
    <name evidence="6" type="ORF">DB32_001390</name>
</gene>
<dbReference type="EMBL" id="CP011125">
    <property type="protein sequence ID" value="AKF04241.1"/>
    <property type="molecule type" value="Genomic_DNA"/>
</dbReference>
<evidence type="ECO:0000259" key="5">
    <source>
        <dbReference type="PROSITE" id="PS50931"/>
    </source>
</evidence>
<keyword evidence="2" id="KW-0805">Transcription regulation</keyword>
<evidence type="ECO:0000256" key="4">
    <source>
        <dbReference type="ARBA" id="ARBA00023163"/>
    </source>
</evidence>
<keyword evidence="7" id="KW-1185">Reference proteome</keyword>
<dbReference type="PROSITE" id="PS50931">
    <property type="entry name" value="HTH_LYSR"/>
    <property type="match status" value="1"/>
</dbReference>
<accession>A0A0F6YFZ6</accession>
<dbReference type="InterPro" id="IPR036390">
    <property type="entry name" value="WH_DNA-bd_sf"/>
</dbReference>
<comment type="similarity">
    <text evidence="1">Belongs to the LysR transcriptional regulatory family.</text>
</comment>
<dbReference type="STRING" id="927083.DB32_001390"/>
<dbReference type="Pfam" id="PF00126">
    <property type="entry name" value="HTH_1"/>
    <property type="match status" value="1"/>
</dbReference>
<dbReference type="OrthoDB" id="5416547at2"/>
<feature type="domain" description="HTH lysR-type" evidence="5">
    <location>
        <begin position="15"/>
        <end position="60"/>
    </location>
</feature>
<evidence type="ECO:0000256" key="2">
    <source>
        <dbReference type="ARBA" id="ARBA00023015"/>
    </source>
</evidence>